<dbReference type="AlphaFoldDB" id="A0A1I5R8D2"/>
<keyword evidence="1" id="KW-0472">Membrane</keyword>
<feature type="transmembrane region" description="Helical" evidence="1">
    <location>
        <begin position="20"/>
        <end position="38"/>
    </location>
</feature>
<evidence type="ECO:0000256" key="1">
    <source>
        <dbReference type="SAM" id="Phobius"/>
    </source>
</evidence>
<accession>A0A1I5R8D2</accession>
<evidence type="ECO:0000313" key="2">
    <source>
        <dbReference type="EMBL" id="SFP54725.1"/>
    </source>
</evidence>
<keyword evidence="3" id="KW-1185">Reference proteome</keyword>
<dbReference type="InterPro" id="IPR046601">
    <property type="entry name" value="DUF6660"/>
</dbReference>
<sequence>MQSLQLHFNLLFVSYIYHQLLLQPMKFFAFIMTVVLLTQSLMPCADKACTENKGKTLIAQAGHQQKNATDECPPLCSCTCCSSFSSNLSFVSHTYIQVFSIVNFNAEYISPAIQKIALPIWQPPQLI</sequence>
<gene>
    <name evidence="2" type="ORF">SAMN05444277_101125</name>
</gene>
<reference evidence="2 3" key="1">
    <citation type="submission" date="2016-10" db="EMBL/GenBank/DDBJ databases">
        <authorList>
            <person name="de Groot N.N."/>
        </authorList>
    </citation>
    <scope>NUCLEOTIDE SEQUENCE [LARGE SCALE GENOMIC DNA]</scope>
    <source>
        <strain evidence="2 3">DSM 28286</strain>
    </source>
</reference>
<dbReference type="Proteomes" id="UP000199031">
    <property type="component" value="Unassembled WGS sequence"/>
</dbReference>
<proteinExistence type="predicted"/>
<dbReference type="STRING" id="1465490.SAMN05444277_101125"/>
<name>A0A1I5R8D2_9BACT</name>
<keyword evidence="1" id="KW-0812">Transmembrane</keyword>
<protein>
    <submittedName>
        <fullName evidence="2">Uncharacterized protein</fullName>
    </submittedName>
</protein>
<dbReference type="EMBL" id="FOXQ01000001">
    <property type="protein sequence ID" value="SFP54725.1"/>
    <property type="molecule type" value="Genomic_DNA"/>
</dbReference>
<dbReference type="Pfam" id="PF20365">
    <property type="entry name" value="DUF6660"/>
    <property type="match status" value="1"/>
</dbReference>
<evidence type="ECO:0000313" key="3">
    <source>
        <dbReference type="Proteomes" id="UP000199031"/>
    </source>
</evidence>
<keyword evidence="1" id="KW-1133">Transmembrane helix</keyword>
<organism evidence="2 3">
    <name type="scientific">Parafilimonas terrae</name>
    <dbReference type="NCBI Taxonomy" id="1465490"/>
    <lineage>
        <taxon>Bacteria</taxon>
        <taxon>Pseudomonadati</taxon>
        <taxon>Bacteroidota</taxon>
        <taxon>Chitinophagia</taxon>
        <taxon>Chitinophagales</taxon>
        <taxon>Chitinophagaceae</taxon>
        <taxon>Parafilimonas</taxon>
    </lineage>
</organism>